<dbReference type="HOGENOM" id="CLU_031285_13_2_7"/>
<dbReference type="InterPro" id="IPR006059">
    <property type="entry name" value="SBP"/>
</dbReference>
<dbReference type="SUPFAM" id="SSF53850">
    <property type="entry name" value="Periplasmic binding protein-like II"/>
    <property type="match status" value="1"/>
</dbReference>
<comment type="similarity">
    <text evidence="2">Belongs to the bacterial solute-binding protein 1 family.</text>
</comment>
<evidence type="ECO:0000256" key="2">
    <source>
        <dbReference type="ARBA" id="ARBA00008520"/>
    </source>
</evidence>
<keyword evidence="4" id="KW-0732">Signal</keyword>
<evidence type="ECO:0000256" key="3">
    <source>
        <dbReference type="ARBA" id="ARBA00022448"/>
    </source>
</evidence>
<proteinExistence type="inferred from homology"/>
<keyword evidence="3" id="KW-0813">Transport</keyword>
<dbReference type="PANTHER" id="PTHR43649:SF34">
    <property type="entry name" value="ABC TRANSPORTER PERIPLASMIC-BINDING PROTEIN YCJN-RELATED"/>
    <property type="match status" value="1"/>
</dbReference>
<dbReference type="PROSITE" id="PS51318">
    <property type="entry name" value="TAT"/>
    <property type="match status" value="1"/>
</dbReference>
<sequence>MDKQTAAVGGTRRPGMSRRDFIKTTSGLAVAAGTGLGLFGQAPAFAQDRELHILEWSSFVKPADVETDRQAAEFGKQEGIKVRVEHINANDLNARATAAVESGAGPDLIRLLGNQPHVYAKGLIDHSDLIQEVGGDDIWPALRDGVHVDGVYRGVPYFFGGGAYVYRRDIFDEAKVGPPQTWDQFLDVGKKVKGLGYPIGQSLGHSFGDPPGFCYTFLWSFGGSLVDENAKVAIDSQATRDSIKFLTEFWKAACDEGGLAWDDTSNNRAFLGETIACTLNGASIYFVAKRNWDKKQNPFVWKLHHFLSPEGPKGRFHTIGGQNSCIMTHSKVQSAAKNYIKFIHQDANFEKFFVINNGYIKGVVPKWQDHEMWSWDPSLTPYRDLGSYGQHIGYPGPYDRRSQEVFAKYIIVDLYARAVKGESPDSVIKWAESELKNIYS</sequence>
<dbReference type="Pfam" id="PF13416">
    <property type="entry name" value="SBP_bac_8"/>
    <property type="match status" value="1"/>
</dbReference>
<name>W4LME0_ENTF1</name>
<evidence type="ECO:0000256" key="1">
    <source>
        <dbReference type="ARBA" id="ARBA00004418"/>
    </source>
</evidence>
<dbReference type="InterPro" id="IPR019546">
    <property type="entry name" value="TAT_signal_bac_arc"/>
</dbReference>
<organism evidence="5 6">
    <name type="scientific">Entotheonella factor</name>
    <dbReference type="NCBI Taxonomy" id="1429438"/>
    <lineage>
        <taxon>Bacteria</taxon>
        <taxon>Pseudomonadati</taxon>
        <taxon>Nitrospinota/Tectimicrobiota group</taxon>
        <taxon>Candidatus Tectimicrobiota</taxon>
        <taxon>Candidatus Entotheonellia</taxon>
        <taxon>Candidatus Entotheonellales</taxon>
        <taxon>Candidatus Entotheonellaceae</taxon>
        <taxon>Candidatus Entotheonella</taxon>
    </lineage>
</organism>
<accession>W4LME0</accession>
<dbReference type="InterPro" id="IPR050490">
    <property type="entry name" value="Bact_solute-bd_prot1"/>
</dbReference>
<protein>
    <recommendedName>
        <fullName evidence="7">Sugar ABC transporter substrate-binding protein</fullName>
    </recommendedName>
</protein>
<dbReference type="Proteomes" id="UP000019141">
    <property type="component" value="Unassembled WGS sequence"/>
</dbReference>
<dbReference type="PANTHER" id="PTHR43649">
    <property type="entry name" value="ARABINOSE-BINDING PROTEIN-RELATED"/>
    <property type="match status" value="1"/>
</dbReference>
<evidence type="ECO:0000313" key="6">
    <source>
        <dbReference type="Proteomes" id="UP000019141"/>
    </source>
</evidence>
<gene>
    <name evidence="5" type="ORF">ETSY1_16235</name>
</gene>
<keyword evidence="6" id="KW-1185">Reference proteome</keyword>
<evidence type="ECO:0000256" key="4">
    <source>
        <dbReference type="ARBA" id="ARBA00022729"/>
    </source>
</evidence>
<comment type="caution">
    <text evidence="5">The sequence shown here is derived from an EMBL/GenBank/DDBJ whole genome shotgun (WGS) entry which is preliminary data.</text>
</comment>
<dbReference type="NCBIfam" id="TIGR01409">
    <property type="entry name" value="TAT_signal_seq"/>
    <property type="match status" value="1"/>
</dbReference>
<dbReference type="InterPro" id="IPR006311">
    <property type="entry name" value="TAT_signal"/>
</dbReference>
<dbReference type="EMBL" id="AZHW01000485">
    <property type="protein sequence ID" value="ETW99079.1"/>
    <property type="molecule type" value="Genomic_DNA"/>
</dbReference>
<comment type="subcellular location">
    <subcellularLocation>
        <location evidence="1">Periplasm</location>
    </subcellularLocation>
</comment>
<evidence type="ECO:0000313" key="5">
    <source>
        <dbReference type="EMBL" id="ETW99079.1"/>
    </source>
</evidence>
<evidence type="ECO:0008006" key="7">
    <source>
        <dbReference type="Google" id="ProtNLM"/>
    </source>
</evidence>
<dbReference type="GO" id="GO:0042597">
    <property type="term" value="C:periplasmic space"/>
    <property type="evidence" value="ECO:0007669"/>
    <property type="project" value="UniProtKB-SubCell"/>
</dbReference>
<dbReference type="AlphaFoldDB" id="W4LME0"/>
<reference evidence="5 6" key="1">
    <citation type="journal article" date="2014" name="Nature">
        <title>An environmental bacterial taxon with a large and distinct metabolic repertoire.</title>
        <authorList>
            <person name="Wilson M.C."/>
            <person name="Mori T."/>
            <person name="Ruckert C."/>
            <person name="Uria A.R."/>
            <person name="Helf M.J."/>
            <person name="Takada K."/>
            <person name="Gernert C."/>
            <person name="Steffens U.A."/>
            <person name="Heycke N."/>
            <person name="Schmitt S."/>
            <person name="Rinke C."/>
            <person name="Helfrich E.J."/>
            <person name="Brachmann A.O."/>
            <person name="Gurgui C."/>
            <person name="Wakimoto T."/>
            <person name="Kracht M."/>
            <person name="Crusemann M."/>
            <person name="Hentschel U."/>
            <person name="Abe I."/>
            <person name="Matsunaga S."/>
            <person name="Kalinowski J."/>
            <person name="Takeyama H."/>
            <person name="Piel J."/>
        </authorList>
    </citation>
    <scope>NUCLEOTIDE SEQUENCE [LARGE SCALE GENOMIC DNA]</scope>
    <source>
        <strain evidence="6">TSY1</strain>
    </source>
</reference>
<dbReference type="Gene3D" id="3.40.190.10">
    <property type="entry name" value="Periplasmic binding protein-like II"/>
    <property type="match status" value="1"/>
</dbReference>